<sequence>MLQQFSWQQFLVAIGALALLWYVVVILLFYRRELRDFLSGGWRISSREDRLIASGQVTALPHRWQKGVADISGSATPAKSGLIQEDDLMGKSRLPDGMSTVSMDQVSFFSAEEGPGLRDVEDQQGLVPDVLQDIKQVLGILAKEDGNKRDFFRLMEAVRLTYPGLSAHPALRRINSYISDHASFHLSAQELEDLWN</sequence>
<keyword evidence="3" id="KW-1185">Reference proteome</keyword>
<gene>
    <name evidence="2" type="ORF">WAE58_04500</name>
</gene>
<evidence type="ECO:0000313" key="2">
    <source>
        <dbReference type="EMBL" id="MEJ2901667.1"/>
    </source>
</evidence>
<dbReference type="EMBL" id="JBBEUB010000001">
    <property type="protein sequence ID" value="MEJ2901667.1"/>
    <property type="molecule type" value="Genomic_DNA"/>
</dbReference>
<feature type="transmembrane region" description="Helical" evidence="1">
    <location>
        <begin position="6"/>
        <end position="30"/>
    </location>
</feature>
<evidence type="ECO:0000313" key="3">
    <source>
        <dbReference type="Proteomes" id="UP001378956"/>
    </source>
</evidence>
<dbReference type="Proteomes" id="UP001378956">
    <property type="component" value="Unassembled WGS sequence"/>
</dbReference>
<proteinExistence type="predicted"/>
<dbReference type="RefSeq" id="WP_337715466.1">
    <property type="nucleotide sequence ID" value="NZ_JBBEUB010000001.1"/>
</dbReference>
<name>A0ABU8NJJ1_9SPHI</name>
<accession>A0ABU8NJJ1</accession>
<comment type="caution">
    <text evidence="2">The sequence shown here is derived from an EMBL/GenBank/DDBJ whole genome shotgun (WGS) entry which is preliminary data.</text>
</comment>
<protein>
    <recommendedName>
        <fullName evidence="4">DUF4129 domain-containing protein</fullName>
    </recommendedName>
</protein>
<evidence type="ECO:0000256" key="1">
    <source>
        <dbReference type="SAM" id="Phobius"/>
    </source>
</evidence>
<reference evidence="2 3" key="1">
    <citation type="submission" date="2024-03" db="EMBL/GenBank/DDBJ databases">
        <title>Sequence of Lycoming College Course Isolates.</title>
        <authorList>
            <person name="Plotts O."/>
            <person name="Newman J."/>
        </authorList>
    </citation>
    <scope>NUCLEOTIDE SEQUENCE [LARGE SCALE GENOMIC DNA]</scope>
    <source>
        <strain evidence="2 3">CJB-3</strain>
    </source>
</reference>
<organism evidence="2 3">
    <name type="scientific">Pedobacter panaciterrae</name>
    <dbReference type="NCBI Taxonomy" id="363849"/>
    <lineage>
        <taxon>Bacteria</taxon>
        <taxon>Pseudomonadati</taxon>
        <taxon>Bacteroidota</taxon>
        <taxon>Sphingobacteriia</taxon>
        <taxon>Sphingobacteriales</taxon>
        <taxon>Sphingobacteriaceae</taxon>
        <taxon>Pedobacter</taxon>
    </lineage>
</organism>
<keyword evidence="1" id="KW-0472">Membrane</keyword>
<keyword evidence="1" id="KW-1133">Transmembrane helix</keyword>
<keyword evidence="1" id="KW-0812">Transmembrane</keyword>
<evidence type="ECO:0008006" key="4">
    <source>
        <dbReference type="Google" id="ProtNLM"/>
    </source>
</evidence>